<sequence length="80" mass="8865">MELSFCGVAGRGVRGVEGASDSDTRTTRARRADRASRGLTGKKEFRQHAVSLTIATVRSQARTGIWEMRHRVTPPARARR</sequence>
<feature type="compositionally biased region" description="Basic and acidic residues" evidence="1">
    <location>
        <begin position="22"/>
        <end position="39"/>
    </location>
</feature>
<dbReference type="EMBL" id="AP017424">
    <property type="protein sequence ID" value="BAU81534.1"/>
    <property type="molecule type" value="Genomic_DNA"/>
</dbReference>
<proteinExistence type="predicted"/>
<feature type="region of interest" description="Disordered" evidence="1">
    <location>
        <begin position="14"/>
        <end position="39"/>
    </location>
</feature>
<dbReference type="AlphaFoldDB" id="A0A160NUG5"/>
<accession>A0A160NUG5</accession>
<protein>
    <submittedName>
        <fullName evidence="2">Uncharacterized protein</fullName>
    </submittedName>
</protein>
<evidence type="ECO:0000313" key="3">
    <source>
        <dbReference type="Proteomes" id="UP000217676"/>
    </source>
</evidence>
<evidence type="ECO:0000313" key="2">
    <source>
        <dbReference type="EMBL" id="BAU81534.1"/>
    </source>
</evidence>
<name>A0A160NUG5_STRLU</name>
<organism evidence="2 3">
    <name type="scientific">Streptomyces laurentii</name>
    <dbReference type="NCBI Taxonomy" id="39478"/>
    <lineage>
        <taxon>Bacteria</taxon>
        <taxon>Bacillati</taxon>
        <taxon>Actinomycetota</taxon>
        <taxon>Actinomycetes</taxon>
        <taxon>Kitasatosporales</taxon>
        <taxon>Streptomycetaceae</taxon>
        <taxon>Streptomyces</taxon>
    </lineage>
</organism>
<reference evidence="2 3" key="1">
    <citation type="journal article" date="2016" name="Genome Announc.">
        <title>Complete Genome Sequence of Thiostrepton-Producing Streptomyces laurentii ATCC 31255.</title>
        <authorList>
            <person name="Doi K."/>
            <person name="Fujino Y."/>
            <person name="Nagayoshi Y."/>
            <person name="Ohshima T."/>
            <person name="Ogata S."/>
        </authorList>
    </citation>
    <scope>NUCLEOTIDE SEQUENCE [LARGE SCALE GENOMIC DNA]</scope>
    <source>
        <strain evidence="2 3">ATCC 31255</strain>
    </source>
</reference>
<gene>
    <name evidence="2" type="ORF">SLA_0580</name>
</gene>
<dbReference type="Proteomes" id="UP000217676">
    <property type="component" value="Chromosome"/>
</dbReference>
<keyword evidence="3" id="KW-1185">Reference proteome</keyword>
<evidence type="ECO:0000256" key="1">
    <source>
        <dbReference type="SAM" id="MobiDB-lite"/>
    </source>
</evidence>
<dbReference type="KEGG" id="slau:SLA_0580"/>